<dbReference type="FunFam" id="3.40.30.10:FF:000404">
    <property type="entry name" value="WGS project CABT00000000 data, contig 2.14"/>
    <property type="match status" value="1"/>
</dbReference>
<evidence type="ECO:0000256" key="1">
    <source>
        <dbReference type="SAM" id="MobiDB-lite"/>
    </source>
</evidence>
<feature type="region of interest" description="Disordered" evidence="1">
    <location>
        <begin position="1"/>
        <end position="26"/>
    </location>
</feature>
<organism evidence="2 3">
    <name type="scientific">Lasallia pustulata</name>
    <dbReference type="NCBI Taxonomy" id="136370"/>
    <lineage>
        <taxon>Eukaryota</taxon>
        <taxon>Fungi</taxon>
        <taxon>Dikarya</taxon>
        <taxon>Ascomycota</taxon>
        <taxon>Pezizomycotina</taxon>
        <taxon>Lecanoromycetes</taxon>
        <taxon>OSLEUM clade</taxon>
        <taxon>Umbilicariomycetidae</taxon>
        <taxon>Umbilicariales</taxon>
        <taxon>Umbilicariaceae</taxon>
        <taxon>Lasallia</taxon>
    </lineage>
</organism>
<feature type="region of interest" description="Disordered" evidence="1">
    <location>
        <begin position="248"/>
        <end position="304"/>
    </location>
</feature>
<dbReference type="Pfam" id="PF13911">
    <property type="entry name" value="AhpC-TSA_2"/>
    <property type="match status" value="1"/>
</dbReference>
<dbReference type="Proteomes" id="UP000192927">
    <property type="component" value="Unassembled WGS sequence"/>
</dbReference>
<name>A0A1W5CYY7_9LECA</name>
<proteinExistence type="predicted"/>
<feature type="compositionally biased region" description="Polar residues" evidence="1">
    <location>
        <begin position="267"/>
        <end position="276"/>
    </location>
</feature>
<dbReference type="EMBL" id="FWEW01000886">
    <property type="protein sequence ID" value="SLM36056.1"/>
    <property type="molecule type" value="Genomic_DNA"/>
</dbReference>
<dbReference type="AlphaFoldDB" id="A0A1W5CYY7"/>
<sequence>MKMKAPVDVTTVGGGPHQSGHTGKDIQAASATIPGAETTAGDLDEDVKVFNKLPTIAELKVVADLPVLEADGKPLPFKTLYSGNKTAQRVLVIFVRQFFCGICQEYLRTLSSSITPEGLLALPTATQIVVIGCGQPDLISMYRQTTTCPFPIYADPTRKLYDILGMTRTLDLGPKSPEYMQKTLLSVMVGSFFQGLKSGRGATKGGDYRQVGGEFLFEDGKVMWGHRMRNTRDHTELPMLRKVLGLDDTKPPMRKTRTSSVGRALSNRRQSWSRNSIRTRKSGERQEGSVMENVTEDKAMETTGKAVAARETPLGTVESHEYALANKNGSVNSARGSILIT</sequence>
<dbReference type="CDD" id="cd02970">
    <property type="entry name" value="PRX_like2"/>
    <property type="match status" value="1"/>
</dbReference>
<dbReference type="InterPro" id="IPR036249">
    <property type="entry name" value="Thioredoxin-like_sf"/>
</dbReference>
<accession>A0A1W5CYY7</accession>
<evidence type="ECO:0000313" key="3">
    <source>
        <dbReference type="Proteomes" id="UP000192927"/>
    </source>
</evidence>
<evidence type="ECO:0000313" key="2">
    <source>
        <dbReference type="EMBL" id="SLM36056.1"/>
    </source>
</evidence>
<dbReference type="PANTHER" id="PTHR28630:SF3">
    <property type="entry name" value="PEROXIREDOXIN-LIKE 2C"/>
    <property type="match status" value="1"/>
</dbReference>
<reference evidence="3" key="1">
    <citation type="submission" date="2017-03" db="EMBL/GenBank/DDBJ databases">
        <authorList>
            <person name="Sharma R."/>
            <person name="Thines M."/>
        </authorList>
    </citation>
    <scope>NUCLEOTIDE SEQUENCE [LARGE SCALE GENOMIC DNA]</scope>
</reference>
<dbReference type="Gene3D" id="3.40.30.10">
    <property type="entry name" value="Glutaredoxin"/>
    <property type="match status" value="1"/>
</dbReference>
<dbReference type="PANTHER" id="PTHR28630">
    <property type="match status" value="1"/>
</dbReference>
<protein>
    <submittedName>
        <fullName evidence="2">Thioredoxin-like fold</fullName>
    </submittedName>
</protein>
<dbReference type="SUPFAM" id="SSF52833">
    <property type="entry name" value="Thioredoxin-like"/>
    <property type="match status" value="1"/>
</dbReference>
<keyword evidence="3" id="KW-1185">Reference proteome</keyword>
<dbReference type="InterPro" id="IPR032801">
    <property type="entry name" value="PXL2A/B/C"/>
</dbReference>